<accession>A0AAU8JLB3</accession>
<dbReference type="SUPFAM" id="SSF46689">
    <property type="entry name" value="Homeodomain-like"/>
    <property type="match status" value="1"/>
</dbReference>
<sequence length="140" mass="15524">MASYSVNLPLQLQEEVEKCALDQGIPPDQFILWAVAEKVAVLQHQFHDRSFPQITYRTGASGSPVAVIRGTRIRVQTIAIAAHQWGMSSKQLAEEYGLTEAQINDALLFYTAHQTEIDRAIATEQEMEAAMSATMRSSNS</sequence>
<proteinExistence type="predicted"/>
<dbReference type="Pfam" id="PF04255">
    <property type="entry name" value="DUF433"/>
    <property type="match status" value="1"/>
</dbReference>
<dbReference type="Gene3D" id="1.10.10.10">
    <property type="entry name" value="Winged helix-like DNA-binding domain superfamily/Winged helix DNA-binding domain"/>
    <property type="match status" value="1"/>
</dbReference>
<gene>
    <name evidence="1" type="ORF">ABWT76_002595</name>
</gene>
<dbReference type="PANTHER" id="PTHR34849:SF1">
    <property type="entry name" value="SLR0770 PROTEIN"/>
    <property type="match status" value="1"/>
</dbReference>
<dbReference type="InterPro" id="IPR007367">
    <property type="entry name" value="DUF433"/>
</dbReference>
<dbReference type="RefSeq" id="WP_354636240.1">
    <property type="nucleotide sequence ID" value="NZ_CP159837.1"/>
</dbReference>
<name>A0AAU8JLB3_9CYAN</name>
<organism evidence="1">
    <name type="scientific">Planktothricoides raciborskii GIHE-MW2</name>
    <dbReference type="NCBI Taxonomy" id="2792601"/>
    <lineage>
        <taxon>Bacteria</taxon>
        <taxon>Bacillati</taxon>
        <taxon>Cyanobacteriota</taxon>
        <taxon>Cyanophyceae</taxon>
        <taxon>Oscillatoriophycideae</taxon>
        <taxon>Oscillatoriales</taxon>
        <taxon>Oscillatoriaceae</taxon>
        <taxon>Planktothricoides</taxon>
    </lineage>
</organism>
<dbReference type="AlphaFoldDB" id="A0AAU8JLB3"/>
<protein>
    <submittedName>
        <fullName evidence="1">DUF433 domain-containing protein</fullName>
    </submittedName>
</protein>
<dbReference type="EMBL" id="CP159837">
    <property type="protein sequence ID" value="XCM39651.1"/>
    <property type="molecule type" value="Genomic_DNA"/>
</dbReference>
<dbReference type="PANTHER" id="PTHR34849">
    <property type="entry name" value="SSL5025 PROTEIN"/>
    <property type="match status" value="1"/>
</dbReference>
<dbReference type="InterPro" id="IPR036388">
    <property type="entry name" value="WH-like_DNA-bd_sf"/>
</dbReference>
<evidence type="ECO:0000313" key="1">
    <source>
        <dbReference type="EMBL" id="XCM39651.1"/>
    </source>
</evidence>
<dbReference type="InterPro" id="IPR009057">
    <property type="entry name" value="Homeodomain-like_sf"/>
</dbReference>
<reference evidence="1" key="1">
    <citation type="submission" date="2024-07" db="EMBL/GenBank/DDBJ databases">
        <authorList>
            <person name="Kim Y.J."/>
            <person name="Jeong J.Y."/>
        </authorList>
    </citation>
    <scope>NUCLEOTIDE SEQUENCE</scope>
    <source>
        <strain evidence="1">GIHE-MW2</strain>
    </source>
</reference>